<reference evidence="1" key="1">
    <citation type="submission" date="2010-06" db="EMBL/GenBank/DDBJ databases">
        <title>Sporothrix shcenckii mitochondrion complete genome.</title>
        <authorList>
            <person name="Kawasaki M."/>
            <person name="Anzawa K."/>
        </authorList>
    </citation>
    <scope>NUCLEOTIDE SEQUENCE</scope>
    <source>
        <strain evidence="1">KMU2052</strain>
    </source>
</reference>
<name>F8WL05_SPOSC</name>
<evidence type="ECO:0000313" key="1">
    <source>
        <dbReference type="EMBL" id="BAK55715.1"/>
    </source>
</evidence>
<dbReference type="AlphaFoldDB" id="F8WL05"/>
<sequence length="141" mass="16443">MEDLEKIKNLDLNKGFINVDYDTIENRDRNININTLVKDVNLNEIIKNLYNTKNHNNIKIIFNSIEFKNLGGIKLELKGRLTKRYRADRSLSKISVKGTFKNPKNLSMLYRGNFYSNLEYSIDISKRRIGAFAIKGWINGK</sequence>
<proteinExistence type="predicted"/>
<gene>
    <name evidence="1" type="primary">ORF1</name>
</gene>
<geneLocation type="mitochondrion" evidence="1"/>
<protein>
    <submittedName>
        <fullName evidence="1">Uncharacterized protein ORF1</fullName>
    </submittedName>
</protein>
<keyword evidence="1" id="KW-0496">Mitochondrion</keyword>
<accession>F8WL05</accession>
<organism evidence="1">
    <name type="scientific">Sporothrix schenckii</name>
    <name type="common">Rose-picker's disease fungus</name>
    <dbReference type="NCBI Taxonomy" id="29908"/>
    <lineage>
        <taxon>Eukaryota</taxon>
        <taxon>Fungi</taxon>
        <taxon>Dikarya</taxon>
        <taxon>Ascomycota</taxon>
        <taxon>Pezizomycotina</taxon>
        <taxon>Sordariomycetes</taxon>
        <taxon>Sordariomycetidae</taxon>
        <taxon>Ophiostomatales</taxon>
        <taxon>Ophiostomataceae</taxon>
        <taxon>Sporothrix</taxon>
    </lineage>
</organism>
<dbReference type="EMBL" id="AB568600">
    <property type="protein sequence ID" value="BAK55715.1"/>
    <property type="molecule type" value="Genomic_DNA"/>
</dbReference>
<dbReference type="VEuPathDB" id="FungiDB:SPSK_11045"/>